<feature type="transmembrane region" description="Helical" evidence="6">
    <location>
        <begin position="211"/>
        <end position="231"/>
    </location>
</feature>
<keyword evidence="4 6" id="KW-1133">Transmembrane helix</keyword>
<dbReference type="InterPro" id="IPR051258">
    <property type="entry name" value="Diverse_Substrate_Transporter"/>
</dbReference>
<feature type="transmembrane region" description="Helical" evidence="6">
    <location>
        <begin position="299"/>
        <end position="322"/>
    </location>
</feature>
<dbReference type="GO" id="GO:0005886">
    <property type="term" value="C:plasma membrane"/>
    <property type="evidence" value="ECO:0007669"/>
    <property type="project" value="UniProtKB-SubCell"/>
</dbReference>
<dbReference type="AlphaFoldDB" id="A0A011PLR7"/>
<evidence type="ECO:0000256" key="5">
    <source>
        <dbReference type="ARBA" id="ARBA00023136"/>
    </source>
</evidence>
<feature type="transmembrane region" description="Helical" evidence="6">
    <location>
        <begin position="184"/>
        <end position="204"/>
    </location>
</feature>
<comment type="subcellular location">
    <subcellularLocation>
        <location evidence="1">Cell membrane</location>
        <topology evidence="1">Multi-pass membrane protein</topology>
    </subcellularLocation>
</comment>
<feature type="transmembrane region" description="Helical" evidence="6">
    <location>
        <begin position="272"/>
        <end position="293"/>
    </location>
</feature>
<feature type="transmembrane region" description="Helical" evidence="6">
    <location>
        <begin position="130"/>
        <end position="148"/>
    </location>
</feature>
<evidence type="ECO:0000256" key="3">
    <source>
        <dbReference type="ARBA" id="ARBA00022692"/>
    </source>
</evidence>
<accession>A0A011PLR7</accession>
<keyword evidence="2" id="KW-1003">Cell membrane</keyword>
<organism evidence="8 9">
    <name type="scientific">Candidatus Accumulibacter appositus</name>
    <dbReference type="NCBI Taxonomy" id="1454003"/>
    <lineage>
        <taxon>Bacteria</taxon>
        <taxon>Pseudomonadati</taxon>
        <taxon>Pseudomonadota</taxon>
        <taxon>Betaproteobacteria</taxon>
        <taxon>Candidatus Accumulibacter</taxon>
    </lineage>
</organism>
<proteinExistence type="predicted"/>
<keyword evidence="3 6" id="KW-0812">Transmembrane</keyword>
<evidence type="ECO:0000256" key="2">
    <source>
        <dbReference type="ARBA" id="ARBA00022475"/>
    </source>
</evidence>
<comment type="caution">
    <text evidence="8">The sequence shown here is derived from an EMBL/GenBank/DDBJ whole genome shotgun (WGS) entry which is preliminary data.</text>
</comment>
<feature type="transmembrane region" description="Helical" evidence="6">
    <location>
        <begin position="36"/>
        <end position="55"/>
    </location>
</feature>
<dbReference type="EMBL" id="JEMX01000089">
    <property type="protein sequence ID" value="EXI77785.1"/>
    <property type="molecule type" value="Genomic_DNA"/>
</dbReference>
<feature type="transmembrane region" description="Helical" evidence="6">
    <location>
        <begin position="155"/>
        <end position="172"/>
    </location>
</feature>
<dbReference type="PANTHER" id="PTHR42920:SF5">
    <property type="entry name" value="EAMA DOMAIN-CONTAINING PROTEIN"/>
    <property type="match status" value="1"/>
</dbReference>
<evidence type="ECO:0000256" key="4">
    <source>
        <dbReference type="ARBA" id="ARBA00022989"/>
    </source>
</evidence>
<feature type="transmembrane region" description="Helical" evidence="6">
    <location>
        <begin position="61"/>
        <end position="83"/>
    </location>
</feature>
<dbReference type="InterPro" id="IPR037185">
    <property type="entry name" value="EmrE-like"/>
</dbReference>
<dbReference type="PATRIC" id="fig|1454003.3.peg.3584"/>
<evidence type="ECO:0000256" key="6">
    <source>
        <dbReference type="SAM" id="Phobius"/>
    </source>
</evidence>
<feature type="transmembrane region" description="Helical" evidence="6">
    <location>
        <begin position="243"/>
        <end position="260"/>
    </location>
</feature>
<dbReference type="Pfam" id="PF00892">
    <property type="entry name" value="EamA"/>
    <property type="match status" value="2"/>
</dbReference>
<dbReference type="InterPro" id="IPR000620">
    <property type="entry name" value="EamA_dom"/>
</dbReference>
<feature type="domain" description="EamA" evidence="7">
    <location>
        <begin position="37"/>
        <end position="172"/>
    </location>
</feature>
<evidence type="ECO:0000313" key="8">
    <source>
        <dbReference type="EMBL" id="EXI77785.1"/>
    </source>
</evidence>
<dbReference type="Proteomes" id="UP000021816">
    <property type="component" value="Unassembled WGS sequence"/>
</dbReference>
<gene>
    <name evidence="8" type="ORF">AW10_03528</name>
</gene>
<reference evidence="8 9" key="1">
    <citation type="submission" date="2014-02" db="EMBL/GenBank/DDBJ databases">
        <title>Expanding our view of genomic diversity in Candidatus Accumulibacter clades.</title>
        <authorList>
            <person name="Skennerton C.T."/>
            <person name="Barr J.J."/>
            <person name="Slater F.R."/>
            <person name="Bond P.L."/>
            <person name="Tyson G.W."/>
        </authorList>
    </citation>
    <scope>NUCLEOTIDE SEQUENCE [LARGE SCALE GENOMIC DNA]</scope>
    <source>
        <strain evidence="9">BA-92</strain>
    </source>
</reference>
<feature type="transmembrane region" description="Helical" evidence="6">
    <location>
        <begin position="104"/>
        <end position="124"/>
    </location>
</feature>
<evidence type="ECO:0000256" key="1">
    <source>
        <dbReference type="ARBA" id="ARBA00004651"/>
    </source>
</evidence>
<dbReference type="SUPFAM" id="SSF103481">
    <property type="entry name" value="Multidrug resistance efflux transporter EmrE"/>
    <property type="match status" value="2"/>
</dbReference>
<dbReference type="STRING" id="1454003.AW10_03528"/>
<dbReference type="PANTHER" id="PTHR42920">
    <property type="entry name" value="OS03G0707200 PROTEIN-RELATED"/>
    <property type="match status" value="1"/>
</dbReference>
<sequence>MAEGGSLQGAKNRRRRDFGYTRRLFSEATLLTRAQANLLLLAVALIWGSAFLAQAEGMAGVGPLTFTGIRFLLGTAIIAPLAWREWRLLSIRQAQPLPRDALGISALGVLLMLGAVFQQIGIISTTITNAGFLTALYVPLVPLLGWLLLRTPAHWSVWPTSTGCLAGTWLLSGAQGVDLVVGDLWVMASSVFWALHVIFVGRIAERLHAPFLIAGGQFLVCGLSSLLWAALTETLTLDGLTLAALPIAYAGLVSVGIGYTTQVVAQRYAQPADAAIILSAETVFAALFGFLLMGDRLNANGIAGCALILVCIVAVQIAPLAAAGRQALATRRAQ</sequence>
<evidence type="ECO:0000259" key="7">
    <source>
        <dbReference type="Pfam" id="PF00892"/>
    </source>
</evidence>
<protein>
    <submittedName>
        <fullName evidence="8">Putative DMT superfamily transporter inner membrane protein</fullName>
    </submittedName>
</protein>
<feature type="domain" description="EamA" evidence="7">
    <location>
        <begin position="182"/>
        <end position="313"/>
    </location>
</feature>
<keyword evidence="5 6" id="KW-0472">Membrane</keyword>
<evidence type="ECO:0000313" key="9">
    <source>
        <dbReference type="Proteomes" id="UP000021816"/>
    </source>
</evidence>
<name>A0A011PLR7_9PROT</name>